<reference evidence="2 3" key="1">
    <citation type="journal article" date="2023" name="Plants (Basel)">
        <title>Bridging the Gap: Combining Genomics and Transcriptomics Approaches to Understand Stylosanthes scabra, an Orphan Legume from the Brazilian Caatinga.</title>
        <authorList>
            <person name="Ferreira-Neto J.R.C."/>
            <person name="da Silva M.D."/>
            <person name="Binneck E."/>
            <person name="de Melo N.F."/>
            <person name="da Silva R.H."/>
            <person name="de Melo A.L.T.M."/>
            <person name="Pandolfi V."/>
            <person name="Bustamante F.O."/>
            <person name="Brasileiro-Vidal A.C."/>
            <person name="Benko-Iseppon A.M."/>
        </authorList>
    </citation>
    <scope>NUCLEOTIDE SEQUENCE [LARGE SCALE GENOMIC DNA]</scope>
    <source>
        <tissue evidence="2">Leaves</tissue>
    </source>
</reference>
<feature type="compositionally biased region" description="Low complexity" evidence="1">
    <location>
        <begin position="9"/>
        <end position="19"/>
    </location>
</feature>
<feature type="compositionally biased region" description="Gly residues" evidence="1">
    <location>
        <begin position="29"/>
        <end position="41"/>
    </location>
</feature>
<evidence type="ECO:0000256" key="1">
    <source>
        <dbReference type="SAM" id="MobiDB-lite"/>
    </source>
</evidence>
<name>A0ABU6S054_9FABA</name>
<proteinExistence type="predicted"/>
<dbReference type="EMBL" id="JASCZI010035008">
    <property type="protein sequence ID" value="MED6129438.1"/>
    <property type="molecule type" value="Genomic_DNA"/>
</dbReference>
<keyword evidence="3" id="KW-1185">Reference proteome</keyword>
<organism evidence="2 3">
    <name type="scientific">Stylosanthes scabra</name>
    <dbReference type="NCBI Taxonomy" id="79078"/>
    <lineage>
        <taxon>Eukaryota</taxon>
        <taxon>Viridiplantae</taxon>
        <taxon>Streptophyta</taxon>
        <taxon>Embryophyta</taxon>
        <taxon>Tracheophyta</taxon>
        <taxon>Spermatophyta</taxon>
        <taxon>Magnoliopsida</taxon>
        <taxon>eudicotyledons</taxon>
        <taxon>Gunneridae</taxon>
        <taxon>Pentapetalae</taxon>
        <taxon>rosids</taxon>
        <taxon>fabids</taxon>
        <taxon>Fabales</taxon>
        <taxon>Fabaceae</taxon>
        <taxon>Papilionoideae</taxon>
        <taxon>50 kb inversion clade</taxon>
        <taxon>dalbergioids sensu lato</taxon>
        <taxon>Dalbergieae</taxon>
        <taxon>Pterocarpus clade</taxon>
        <taxon>Stylosanthes</taxon>
    </lineage>
</organism>
<sequence length="110" mass="11900">MWGDTAPCRTSRTSTSSGTDVDLARFMEYGGGSGSQPGDGGPPSHRYGTPSDMYELFLCGEQTMDQIAHGYVTSRPTNDVVYRPSPPLQPHPDYSQPCQGFCNIPTFSTS</sequence>
<protein>
    <submittedName>
        <fullName evidence="2">Uncharacterized protein</fullName>
    </submittedName>
</protein>
<evidence type="ECO:0000313" key="2">
    <source>
        <dbReference type="EMBL" id="MED6129438.1"/>
    </source>
</evidence>
<gene>
    <name evidence="2" type="ORF">PIB30_107916</name>
</gene>
<accession>A0ABU6S054</accession>
<dbReference type="Proteomes" id="UP001341840">
    <property type="component" value="Unassembled WGS sequence"/>
</dbReference>
<feature type="region of interest" description="Disordered" evidence="1">
    <location>
        <begin position="1"/>
        <end position="48"/>
    </location>
</feature>
<comment type="caution">
    <text evidence="2">The sequence shown here is derived from an EMBL/GenBank/DDBJ whole genome shotgun (WGS) entry which is preliminary data.</text>
</comment>
<evidence type="ECO:0000313" key="3">
    <source>
        <dbReference type="Proteomes" id="UP001341840"/>
    </source>
</evidence>